<name>A0AA39FBT3_MICHY</name>
<evidence type="ECO:0000256" key="1">
    <source>
        <dbReference type="ARBA" id="ARBA00022722"/>
    </source>
</evidence>
<dbReference type="InterPro" id="IPR012337">
    <property type="entry name" value="RNaseH-like_sf"/>
</dbReference>
<keyword evidence="1" id="KW-0540">Nuclease</keyword>
<evidence type="ECO:0000313" key="5">
    <source>
        <dbReference type="EMBL" id="KAK0166664.1"/>
    </source>
</evidence>
<evidence type="ECO:0000256" key="3">
    <source>
        <dbReference type="ARBA" id="ARBA00022839"/>
    </source>
</evidence>
<organism evidence="5 6">
    <name type="scientific">Microctonus hyperodae</name>
    <name type="common">Parasitoid wasp</name>
    <dbReference type="NCBI Taxonomy" id="165561"/>
    <lineage>
        <taxon>Eukaryota</taxon>
        <taxon>Metazoa</taxon>
        <taxon>Ecdysozoa</taxon>
        <taxon>Arthropoda</taxon>
        <taxon>Hexapoda</taxon>
        <taxon>Insecta</taxon>
        <taxon>Pterygota</taxon>
        <taxon>Neoptera</taxon>
        <taxon>Endopterygota</taxon>
        <taxon>Hymenoptera</taxon>
        <taxon>Apocrita</taxon>
        <taxon>Ichneumonoidea</taxon>
        <taxon>Braconidae</taxon>
        <taxon>Euphorinae</taxon>
        <taxon>Microctonus</taxon>
    </lineage>
</organism>
<dbReference type="GO" id="GO:0003676">
    <property type="term" value="F:nucleic acid binding"/>
    <property type="evidence" value="ECO:0007669"/>
    <property type="project" value="InterPro"/>
</dbReference>
<feature type="domain" description="Exonuclease" evidence="4">
    <location>
        <begin position="5"/>
        <end position="177"/>
    </location>
</feature>
<comment type="caution">
    <text evidence="5">The sequence shown here is derived from an EMBL/GenBank/DDBJ whole genome shotgun (WGS) entry which is preliminary data.</text>
</comment>
<evidence type="ECO:0000259" key="4">
    <source>
        <dbReference type="SMART" id="SM00479"/>
    </source>
</evidence>
<dbReference type="GO" id="GO:0008408">
    <property type="term" value="F:3'-5' exonuclease activity"/>
    <property type="evidence" value="ECO:0007669"/>
    <property type="project" value="TreeGrafter"/>
</dbReference>
<dbReference type="CDD" id="cd06127">
    <property type="entry name" value="DEDDh"/>
    <property type="match status" value="1"/>
</dbReference>
<proteinExistence type="predicted"/>
<dbReference type="InterPro" id="IPR036397">
    <property type="entry name" value="RNaseH_sf"/>
</dbReference>
<dbReference type="PANTHER" id="PTHR30231:SF4">
    <property type="entry name" value="PROTEIN NEN2"/>
    <property type="match status" value="1"/>
</dbReference>
<evidence type="ECO:0000256" key="2">
    <source>
        <dbReference type="ARBA" id="ARBA00022801"/>
    </source>
</evidence>
<keyword evidence="3" id="KW-0269">Exonuclease</keyword>
<evidence type="ECO:0000313" key="6">
    <source>
        <dbReference type="Proteomes" id="UP001168972"/>
    </source>
</evidence>
<sequence>MAEQTAGFHLGADILQIALKFSDKTFSVYVKPTQQISTHASESNGLTSHGQDLFYYGRKVSSVTLSKALDELLSFLKTFENPCIMVAHNCPFDAPRLLRAIKNEKLLDEFRIVISSFQDTLKLFKQKFPDRKGSKKLSLTTLASETLSLCTKKAHNAEYDVYMLEELVEKHLSISDIVNKTLTFDNFLQNLNQQELSTAILPSFKPINDLVSSVIIERIAMAGINYESILKIFKGDGTENTIKLLQQNENGVPQIVV</sequence>
<protein>
    <recommendedName>
        <fullName evidence="4">Exonuclease domain-containing protein</fullName>
    </recommendedName>
</protein>
<dbReference type="Proteomes" id="UP001168972">
    <property type="component" value="Unassembled WGS sequence"/>
</dbReference>
<keyword evidence="2" id="KW-0378">Hydrolase</keyword>
<dbReference type="Gene3D" id="3.30.420.10">
    <property type="entry name" value="Ribonuclease H-like superfamily/Ribonuclease H"/>
    <property type="match status" value="1"/>
</dbReference>
<dbReference type="PANTHER" id="PTHR30231">
    <property type="entry name" value="DNA POLYMERASE III SUBUNIT EPSILON"/>
    <property type="match status" value="1"/>
</dbReference>
<keyword evidence="6" id="KW-1185">Reference proteome</keyword>
<dbReference type="Pfam" id="PF22123">
    <property type="entry name" value="Exu_RNase_H_like"/>
    <property type="match status" value="1"/>
</dbReference>
<dbReference type="InterPro" id="IPR013520">
    <property type="entry name" value="Ribonucl_H"/>
</dbReference>
<reference evidence="5" key="2">
    <citation type="submission" date="2023-03" db="EMBL/GenBank/DDBJ databases">
        <authorList>
            <person name="Inwood S.N."/>
            <person name="Skelly J.G."/>
            <person name="Guhlin J."/>
            <person name="Harrop T.W.R."/>
            <person name="Goldson S.G."/>
            <person name="Dearden P.K."/>
        </authorList>
    </citation>
    <scope>NUCLEOTIDE SEQUENCE</scope>
    <source>
        <strain evidence="5">Lincoln</strain>
        <tissue evidence="5">Whole body</tissue>
    </source>
</reference>
<accession>A0AA39FBT3</accession>
<gene>
    <name evidence="5" type="ORF">PV327_004156</name>
</gene>
<dbReference type="SMART" id="SM00479">
    <property type="entry name" value="EXOIII"/>
    <property type="match status" value="1"/>
</dbReference>
<dbReference type="EMBL" id="JAQQBR010001832">
    <property type="protein sequence ID" value="KAK0166664.1"/>
    <property type="molecule type" value="Genomic_DNA"/>
</dbReference>
<dbReference type="AlphaFoldDB" id="A0AA39FBT3"/>
<dbReference type="SUPFAM" id="SSF53098">
    <property type="entry name" value="Ribonuclease H-like"/>
    <property type="match status" value="1"/>
</dbReference>
<reference evidence="5" key="1">
    <citation type="journal article" date="2023" name="bioRxiv">
        <title>Scaffold-level genome assemblies of two parasitoid biocontrol wasps reveal the parthenogenesis mechanism and an associated novel virus.</title>
        <authorList>
            <person name="Inwood S."/>
            <person name="Skelly J."/>
            <person name="Guhlin J."/>
            <person name="Harrop T."/>
            <person name="Goldson S."/>
            <person name="Dearden P."/>
        </authorList>
    </citation>
    <scope>NUCLEOTIDE SEQUENCE</scope>
    <source>
        <strain evidence="5">Lincoln</strain>
        <tissue evidence="5">Whole body</tissue>
    </source>
</reference>
<dbReference type="InterPro" id="IPR054362">
    <property type="entry name" value="Exu_RNase_H-like"/>
</dbReference>